<keyword evidence="1" id="KW-0175">Coiled coil</keyword>
<organism evidence="3 4">
    <name type="scientific">Podargus strigoides</name>
    <name type="common">Tawny frogmouth</name>
    <name type="synonym">Caprimulgus strigoides</name>
    <dbReference type="NCBI Taxonomy" id="8905"/>
    <lineage>
        <taxon>Eukaryota</taxon>
        <taxon>Metazoa</taxon>
        <taxon>Chordata</taxon>
        <taxon>Craniata</taxon>
        <taxon>Vertebrata</taxon>
        <taxon>Euteleostomi</taxon>
        <taxon>Archelosauria</taxon>
        <taxon>Archosauria</taxon>
        <taxon>Dinosauria</taxon>
        <taxon>Saurischia</taxon>
        <taxon>Theropoda</taxon>
        <taxon>Coelurosauria</taxon>
        <taxon>Aves</taxon>
        <taxon>Neognathae</taxon>
        <taxon>Neoaves</taxon>
        <taxon>Strisores</taxon>
        <taxon>Caprimulgiformes</taxon>
        <taxon>Podargidae</taxon>
        <taxon>Podargus</taxon>
    </lineage>
</organism>
<dbReference type="InterPro" id="IPR029681">
    <property type="entry name" value="CCDC157"/>
</dbReference>
<feature type="compositionally biased region" description="Low complexity" evidence="2">
    <location>
        <begin position="179"/>
        <end position="196"/>
    </location>
</feature>
<dbReference type="PANTHER" id="PTHR43696">
    <property type="entry name" value="COILED-COIL DOMAIN-CONTAINING PROTEIN 157"/>
    <property type="match status" value="1"/>
</dbReference>
<dbReference type="OrthoDB" id="10051906at2759"/>
<feature type="compositionally biased region" description="Polar residues" evidence="2">
    <location>
        <begin position="213"/>
        <end position="229"/>
    </location>
</feature>
<feature type="non-terminal residue" evidence="3">
    <location>
        <position position="589"/>
    </location>
</feature>
<dbReference type="AlphaFoldDB" id="A0A7L4H1Y2"/>
<feature type="region of interest" description="Disordered" evidence="2">
    <location>
        <begin position="145"/>
        <end position="229"/>
    </location>
</feature>
<reference evidence="3 4" key="1">
    <citation type="submission" date="2020-02" db="EMBL/GenBank/DDBJ databases">
        <title>Bird 10,000 Genomes (B10K) Project - Family phase.</title>
        <authorList>
            <person name="Zhang G."/>
        </authorList>
    </citation>
    <scope>NUCLEOTIDE SEQUENCE [LARGE SCALE GENOMIC DNA]</scope>
    <source>
        <strain evidence="3">B10K-DU-001-40</strain>
        <tissue evidence="3">Muscle</tissue>
    </source>
</reference>
<name>A0A7L4H1Y2_PODST</name>
<evidence type="ECO:0000313" key="3">
    <source>
        <dbReference type="EMBL" id="NXX19131.1"/>
    </source>
</evidence>
<feature type="coiled-coil region" evidence="1">
    <location>
        <begin position="301"/>
        <end position="360"/>
    </location>
</feature>
<comment type="caution">
    <text evidence="3">The sequence shown here is derived from an EMBL/GenBank/DDBJ whole genome shotgun (WGS) entry which is preliminary data.</text>
</comment>
<dbReference type="EMBL" id="VZTK01020572">
    <property type="protein sequence ID" value="NXX19131.1"/>
    <property type="molecule type" value="Genomic_DNA"/>
</dbReference>
<evidence type="ECO:0000256" key="1">
    <source>
        <dbReference type="SAM" id="Coils"/>
    </source>
</evidence>
<feature type="coiled-coil region" evidence="1">
    <location>
        <begin position="457"/>
        <end position="523"/>
    </location>
</feature>
<sequence>MAHLLGHRGCMESLRADLRDLQSAIDDVSSRAGAVRFPSWKFPNKVASELDLPALLERHRYFASDPEFTQLSHVVLLELAIDRLLLLLQTFTSYADNLVSEQVIPPAQTVGPCMSAGLTARRYWRSMLKLGTFYQQLLAEKKARRKEIPTLPSPPQAKKSPGKKRLQRCPPDVSKFSTSAQLAPSASPRLPSSAHAPDSDTLGSSLPRAARSTAESTRSVPTPPTGSSLGACTTCASAQASLHKVGKAIIDICQSQTIPSALSTFQEKVEESTGRSTLSATDMDCWASEQSKDLSQIHEHLQMLLQQVSSLKAELEESEKKKAELQKQVEDFSQLLQAEKETQAQQRKEAEQNLQVKKKEYLEAVGSLERDKDDLRKGTVLLGPRCLISPETSLQEEKRTTTTARSWVLKLEEKVQLVTGERESLGQELNATSTQLRKEKAMVESVLRHQESLQAKQRTLVQQLDSVDQEREELQARLGEAEEEKVRLAEQLEECREQSRQQARAQQADISKLEEQARELRERERLLVFYPELHTPTEMQFESSGSLTDDMEKQLRANSIRISVLQQENARLGSALAKVKAAAEQGLLK</sequence>
<evidence type="ECO:0000256" key="2">
    <source>
        <dbReference type="SAM" id="MobiDB-lite"/>
    </source>
</evidence>
<feature type="non-terminal residue" evidence="3">
    <location>
        <position position="1"/>
    </location>
</feature>
<dbReference type="Proteomes" id="UP000584326">
    <property type="component" value="Unassembled WGS sequence"/>
</dbReference>
<evidence type="ECO:0000313" key="4">
    <source>
        <dbReference type="Proteomes" id="UP000584326"/>
    </source>
</evidence>
<accession>A0A7L4H1Y2</accession>
<gene>
    <name evidence="3" type="primary">Ccdc157</name>
    <name evidence="3" type="ORF">PODSTR_R02062</name>
</gene>
<protein>
    <submittedName>
        <fullName evidence="3">CC157 protein</fullName>
    </submittedName>
</protein>
<proteinExistence type="predicted"/>
<keyword evidence="4" id="KW-1185">Reference proteome</keyword>
<dbReference type="PANTHER" id="PTHR43696:SF9">
    <property type="entry name" value="COILED-COIL DOMAIN-CONTAINING PROTEIN 157"/>
    <property type="match status" value="1"/>
</dbReference>